<sequence>MAVGGQSGDGERAPQADMESRSCSNRDDHAGTTSAVRRSVQDPNSAICAPARRHASVVESLTVIAVNVGDAAKSSPERIYKYILFAFQARQNRSNRNISAAHLLILKNKNSDKHISFSVGIRLFLDRNVGRLVQ</sequence>
<dbReference type="EMBL" id="JALKCG010000004">
    <property type="protein sequence ID" value="MCK0208654.1"/>
    <property type="molecule type" value="Genomic_DNA"/>
</dbReference>
<feature type="region of interest" description="Disordered" evidence="1">
    <location>
        <begin position="1"/>
        <end position="45"/>
    </location>
</feature>
<feature type="compositionally biased region" description="Basic and acidic residues" evidence="1">
    <location>
        <begin position="9"/>
        <end position="30"/>
    </location>
</feature>
<organism evidence="2 3">
    <name type="scientific">Ancylobacter koreensis</name>
    <dbReference type="NCBI Taxonomy" id="266121"/>
    <lineage>
        <taxon>Bacteria</taxon>
        <taxon>Pseudomonadati</taxon>
        <taxon>Pseudomonadota</taxon>
        <taxon>Alphaproteobacteria</taxon>
        <taxon>Hyphomicrobiales</taxon>
        <taxon>Xanthobacteraceae</taxon>
        <taxon>Ancylobacter</taxon>
    </lineage>
</organism>
<evidence type="ECO:0000313" key="2">
    <source>
        <dbReference type="EMBL" id="MCK0208654.1"/>
    </source>
</evidence>
<keyword evidence="3" id="KW-1185">Reference proteome</keyword>
<feature type="compositionally biased region" description="Polar residues" evidence="1">
    <location>
        <begin position="31"/>
        <end position="44"/>
    </location>
</feature>
<proteinExistence type="predicted"/>
<comment type="caution">
    <text evidence="2">The sequence shown here is derived from an EMBL/GenBank/DDBJ whole genome shotgun (WGS) entry which is preliminary data.</text>
</comment>
<name>A0ABT0DN82_9HYPH</name>
<evidence type="ECO:0000313" key="3">
    <source>
        <dbReference type="Proteomes" id="UP001202867"/>
    </source>
</evidence>
<dbReference type="RefSeq" id="WP_247200811.1">
    <property type="nucleotide sequence ID" value="NZ_JALKCG010000004.1"/>
</dbReference>
<protein>
    <submittedName>
        <fullName evidence="2">Uncharacterized protein</fullName>
    </submittedName>
</protein>
<reference evidence="3" key="1">
    <citation type="submission" date="2023-07" db="EMBL/GenBank/DDBJ databases">
        <title>Ancylobacter moscoviensis sp. nov., facultatively methylotrophic bacteria from activated sludge and the reclassification of Starkeya novella (Starkey 1934) Kelly et al. 2000 as Ancylobacter novellus comb. nov., Starkeya koreensis Im et al. 2006 as Ancylobacter koreensis comb.nov., Angulomicrobium tetraedrale Vasil'eva et al. 1986 as Ancylobacter tetraedralis comb. nov., Angulomicrobium amanitiforme Fritz et al. 2004 as Ancylobacter amanitiformis comb. nov. and Methylorhabdus multivorans Doronina et al. 1996 as Ancylobacter multivorans comb. nov. and emended description of the genus Ancylobacter.</title>
        <authorList>
            <person name="Doronina N."/>
            <person name="Chemodurova A."/>
            <person name="Grouzdev D."/>
            <person name="Koziaeva V."/>
            <person name="Shi W."/>
            <person name="Wu L."/>
            <person name="Kaparullina E."/>
        </authorList>
    </citation>
    <scope>NUCLEOTIDE SEQUENCE [LARGE SCALE GENOMIC DNA]</scope>
    <source>
        <strain evidence="3">Jip08</strain>
    </source>
</reference>
<gene>
    <name evidence="2" type="ORF">MWN33_11515</name>
</gene>
<accession>A0ABT0DN82</accession>
<evidence type="ECO:0000256" key="1">
    <source>
        <dbReference type="SAM" id="MobiDB-lite"/>
    </source>
</evidence>
<dbReference type="Proteomes" id="UP001202867">
    <property type="component" value="Unassembled WGS sequence"/>
</dbReference>